<dbReference type="InParanoid" id="F5YDK6"/>
<reference evidence="2 3" key="2">
    <citation type="journal article" date="2011" name="ISME J.">
        <title>RNA-seq reveals cooperative metabolic interactions between two termite-gut spirochete species in co-culture.</title>
        <authorList>
            <person name="Rosenthal A.Z."/>
            <person name="Matson E.G."/>
            <person name="Eldar A."/>
            <person name="Leadbetter J.R."/>
        </authorList>
    </citation>
    <scope>NUCLEOTIDE SEQUENCE [LARGE SCALE GENOMIC DNA]</scope>
    <source>
        <strain evidence="3">ATCC BAA-888 / DSM 13862 / ZAS-9</strain>
    </source>
</reference>
<accession>F5YDK6</accession>
<dbReference type="RefSeq" id="WP_015711618.1">
    <property type="nucleotide sequence ID" value="NC_015577.1"/>
</dbReference>
<name>F5YDK6_LEAAZ</name>
<dbReference type="Pfam" id="PF12728">
    <property type="entry name" value="HTH_17"/>
    <property type="match status" value="1"/>
</dbReference>
<dbReference type="Proteomes" id="UP000009222">
    <property type="component" value="Chromosome"/>
</dbReference>
<dbReference type="KEGG" id="taz:TREAZ_0316"/>
<feature type="domain" description="Helix-turn-helix" evidence="1">
    <location>
        <begin position="10"/>
        <end position="58"/>
    </location>
</feature>
<dbReference type="InterPro" id="IPR041657">
    <property type="entry name" value="HTH_17"/>
</dbReference>
<protein>
    <recommendedName>
        <fullName evidence="1">Helix-turn-helix domain-containing protein</fullName>
    </recommendedName>
</protein>
<evidence type="ECO:0000259" key="1">
    <source>
        <dbReference type="Pfam" id="PF12728"/>
    </source>
</evidence>
<sequence>MLEIKKYLFSYNEAAEILSISKRTVQRLCSDGKLSRIYLSKRNVKISIDNIIQFLENNEVTFKNEMYCPSRTCRFLKEHIS</sequence>
<dbReference type="AlphaFoldDB" id="F5YDK6"/>
<evidence type="ECO:0000313" key="3">
    <source>
        <dbReference type="Proteomes" id="UP000009222"/>
    </source>
</evidence>
<keyword evidence="3" id="KW-1185">Reference proteome</keyword>
<dbReference type="HOGENOM" id="CLU_2572847_0_0_12"/>
<proteinExistence type="predicted"/>
<organism evidence="2 3">
    <name type="scientific">Leadbettera azotonutricia (strain ATCC BAA-888 / DSM 13862 / ZAS-9)</name>
    <name type="common">Treponema azotonutricium</name>
    <dbReference type="NCBI Taxonomy" id="545695"/>
    <lineage>
        <taxon>Bacteria</taxon>
        <taxon>Pseudomonadati</taxon>
        <taxon>Spirochaetota</taxon>
        <taxon>Spirochaetia</taxon>
        <taxon>Spirochaetales</taxon>
        <taxon>Breznakiellaceae</taxon>
        <taxon>Leadbettera</taxon>
    </lineage>
</organism>
<evidence type="ECO:0000313" key="2">
    <source>
        <dbReference type="EMBL" id="AEF81527.1"/>
    </source>
</evidence>
<gene>
    <name evidence="2" type="ordered locus">TREAZ_0316</name>
</gene>
<dbReference type="EMBL" id="CP001841">
    <property type="protein sequence ID" value="AEF81527.1"/>
    <property type="molecule type" value="Genomic_DNA"/>
</dbReference>
<reference evidence="3" key="1">
    <citation type="submission" date="2009-12" db="EMBL/GenBank/DDBJ databases">
        <title>Complete sequence of Treponema azotonutricium strain ZAS-9.</title>
        <authorList>
            <person name="Tetu S.G."/>
            <person name="Matson E."/>
            <person name="Ren Q."/>
            <person name="Seshadri R."/>
            <person name="Elbourne L."/>
            <person name="Hassan K.A."/>
            <person name="Durkin A."/>
            <person name="Radune D."/>
            <person name="Mohamoud Y."/>
            <person name="Shay R."/>
            <person name="Jin S."/>
            <person name="Zhang X."/>
            <person name="Lucey K."/>
            <person name="Ballor N.R."/>
            <person name="Ottesen E."/>
            <person name="Rosenthal R."/>
            <person name="Allen A."/>
            <person name="Leadbetter J.R."/>
            <person name="Paulsen I.T."/>
        </authorList>
    </citation>
    <scope>NUCLEOTIDE SEQUENCE [LARGE SCALE GENOMIC DNA]</scope>
    <source>
        <strain evidence="3">ATCC BAA-888 / DSM 13862 / ZAS-9</strain>
    </source>
</reference>